<dbReference type="AlphaFoldDB" id="A0A0E9V4F6"/>
<accession>A0A0E9V4F6</accession>
<evidence type="ECO:0000313" key="1">
    <source>
        <dbReference type="EMBL" id="JAH72871.1"/>
    </source>
</evidence>
<sequence>MKIFRFGQETFNQQYWKRFYEVIFERHK</sequence>
<dbReference type="EMBL" id="GBXM01035706">
    <property type="protein sequence ID" value="JAH72871.1"/>
    <property type="molecule type" value="Transcribed_RNA"/>
</dbReference>
<name>A0A0E9V4F6_ANGAN</name>
<reference evidence="1" key="1">
    <citation type="submission" date="2014-11" db="EMBL/GenBank/DDBJ databases">
        <authorList>
            <person name="Amaro Gonzalez C."/>
        </authorList>
    </citation>
    <scope>NUCLEOTIDE SEQUENCE</scope>
</reference>
<protein>
    <submittedName>
        <fullName evidence="1">Uncharacterized protein</fullName>
    </submittedName>
</protein>
<reference evidence="1" key="2">
    <citation type="journal article" date="2015" name="Fish Shellfish Immunol.">
        <title>Early steps in the European eel (Anguilla anguilla)-Vibrio vulnificus interaction in the gills: Role of the RtxA13 toxin.</title>
        <authorList>
            <person name="Callol A."/>
            <person name="Pajuelo D."/>
            <person name="Ebbesson L."/>
            <person name="Teles M."/>
            <person name="MacKenzie S."/>
            <person name="Amaro C."/>
        </authorList>
    </citation>
    <scope>NUCLEOTIDE SEQUENCE</scope>
</reference>
<dbReference type="EMBL" id="GBXM01033068">
    <property type="protein sequence ID" value="JAH75509.1"/>
    <property type="molecule type" value="Transcribed_RNA"/>
</dbReference>
<organism evidence="1">
    <name type="scientific">Anguilla anguilla</name>
    <name type="common">European freshwater eel</name>
    <name type="synonym">Muraena anguilla</name>
    <dbReference type="NCBI Taxonomy" id="7936"/>
    <lineage>
        <taxon>Eukaryota</taxon>
        <taxon>Metazoa</taxon>
        <taxon>Chordata</taxon>
        <taxon>Craniata</taxon>
        <taxon>Vertebrata</taxon>
        <taxon>Euteleostomi</taxon>
        <taxon>Actinopterygii</taxon>
        <taxon>Neopterygii</taxon>
        <taxon>Teleostei</taxon>
        <taxon>Anguilliformes</taxon>
        <taxon>Anguillidae</taxon>
        <taxon>Anguilla</taxon>
    </lineage>
</organism>
<proteinExistence type="predicted"/>